<organism evidence="10 11">
    <name type="scientific">Salicibibacter kimchii</name>
    <dbReference type="NCBI Taxonomy" id="2099786"/>
    <lineage>
        <taxon>Bacteria</taxon>
        <taxon>Bacillati</taxon>
        <taxon>Bacillota</taxon>
        <taxon>Bacilli</taxon>
        <taxon>Bacillales</taxon>
        <taxon>Bacillaceae</taxon>
        <taxon>Salicibibacter</taxon>
    </lineage>
</organism>
<feature type="binding site" evidence="9">
    <location>
        <position position="152"/>
    </location>
    <ligand>
        <name>(R)-pantoate</name>
        <dbReference type="ChEBI" id="CHEBI:15980"/>
    </ligand>
</feature>
<accession>A0A345BVC8</accession>
<comment type="miscellaneous">
    <text evidence="9">The reaction proceeds by a bi uni uni bi ping pong mechanism.</text>
</comment>
<protein>
    <recommendedName>
        <fullName evidence="9">Pantothenate synthetase</fullName>
        <shortName evidence="9">PS</shortName>
        <ecNumber evidence="9">6.3.2.1</ecNumber>
    </recommendedName>
    <alternativeName>
        <fullName evidence="9">Pantoate--beta-alanine ligase</fullName>
    </alternativeName>
    <alternativeName>
        <fullName evidence="9">Pantoate-activating enzyme</fullName>
    </alternativeName>
</protein>
<dbReference type="PANTHER" id="PTHR21299:SF1">
    <property type="entry name" value="PANTOATE--BETA-ALANINE LIGASE"/>
    <property type="match status" value="1"/>
</dbReference>
<keyword evidence="6 9" id="KW-0547">Nucleotide-binding</keyword>
<dbReference type="Pfam" id="PF02569">
    <property type="entry name" value="Pantoate_ligase"/>
    <property type="match status" value="1"/>
</dbReference>
<gene>
    <name evidence="9" type="primary">panC</name>
    <name evidence="10" type="ORF">DT065_02005</name>
</gene>
<comment type="similarity">
    <text evidence="2 9">Belongs to the pantothenate synthetase family.</text>
</comment>
<dbReference type="InterPro" id="IPR003721">
    <property type="entry name" value="Pantoate_ligase"/>
</dbReference>
<dbReference type="GO" id="GO:0004592">
    <property type="term" value="F:pantoate-beta-alanine ligase activity"/>
    <property type="evidence" value="ECO:0007669"/>
    <property type="project" value="UniProtKB-UniRule"/>
</dbReference>
<dbReference type="InterPro" id="IPR014729">
    <property type="entry name" value="Rossmann-like_a/b/a_fold"/>
</dbReference>
<keyword evidence="4 9" id="KW-0436">Ligase</keyword>
<evidence type="ECO:0000256" key="8">
    <source>
        <dbReference type="ARBA" id="ARBA00048258"/>
    </source>
</evidence>
<feature type="binding site" evidence="9">
    <location>
        <begin position="29"/>
        <end position="36"/>
    </location>
    <ligand>
        <name>ATP</name>
        <dbReference type="ChEBI" id="CHEBI:30616"/>
    </ligand>
</feature>
<feature type="active site" description="Proton donor" evidence="9">
    <location>
        <position position="36"/>
    </location>
</feature>
<dbReference type="AlphaFoldDB" id="A0A345BVC8"/>
<dbReference type="NCBIfam" id="TIGR00125">
    <property type="entry name" value="cyt_tran_rel"/>
    <property type="match status" value="1"/>
</dbReference>
<keyword evidence="5 9" id="KW-0566">Pantothenate biosynthesis</keyword>
<evidence type="ECO:0000313" key="11">
    <source>
        <dbReference type="Proteomes" id="UP000252100"/>
    </source>
</evidence>
<dbReference type="Proteomes" id="UP000252100">
    <property type="component" value="Chromosome"/>
</dbReference>
<evidence type="ECO:0000256" key="7">
    <source>
        <dbReference type="ARBA" id="ARBA00022840"/>
    </source>
</evidence>
<keyword evidence="3 9" id="KW-0963">Cytoplasm</keyword>
<dbReference type="Gene3D" id="3.40.50.620">
    <property type="entry name" value="HUPs"/>
    <property type="match status" value="1"/>
</dbReference>
<dbReference type="Gene3D" id="3.30.1300.10">
    <property type="entry name" value="Pantoate-beta-alanine ligase, C-terminal domain"/>
    <property type="match status" value="1"/>
</dbReference>
<evidence type="ECO:0000256" key="3">
    <source>
        <dbReference type="ARBA" id="ARBA00022490"/>
    </source>
</evidence>
<evidence type="ECO:0000256" key="2">
    <source>
        <dbReference type="ARBA" id="ARBA00009256"/>
    </source>
</evidence>
<dbReference type="UniPathway" id="UPA00028">
    <property type="reaction ID" value="UER00005"/>
</dbReference>
<comment type="function">
    <text evidence="9">Catalyzes the condensation of pantoate with beta-alanine in an ATP-dependent reaction via a pantoyl-adenylate intermediate.</text>
</comment>
<evidence type="ECO:0000256" key="1">
    <source>
        <dbReference type="ARBA" id="ARBA00004990"/>
    </source>
</evidence>
<dbReference type="InterPro" id="IPR042176">
    <property type="entry name" value="Pantoate_ligase_C"/>
</dbReference>
<dbReference type="EMBL" id="CP031092">
    <property type="protein sequence ID" value="AXF54909.1"/>
    <property type="molecule type" value="Genomic_DNA"/>
</dbReference>
<feature type="binding site" evidence="9">
    <location>
        <position position="60"/>
    </location>
    <ligand>
        <name>beta-alanine</name>
        <dbReference type="ChEBI" id="CHEBI:57966"/>
    </ligand>
</feature>
<dbReference type="NCBIfam" id="TIGR00018">
    <property type="entry name" value="panC"/>
    <property type="match status" value="1"/>
</dbReference>
<evidence type="ECO:0000256" key="6">
    <source>
        <dbReference type="ARBA" id="ARBA00022741"/>
    </source>
</evidence>
<dbReference type="KEGG" id="rue:DT065_02005"/>
<dbReference type="OrthoDB" id="9773087at2"/>
<comment type="subcellular location">
    <subcellularLocation>
        <location evidence="9">Cytoplasm</location>
    </subcellularLocation>
</comment>
<keyword evidence="7 9" id="KW-0067">ATP-binding</keyword>
<feature type="binding site" evidence="9">
    <location>
        <position position="175"/>
    </location>
    <ligand>
        <name>ATP</name>
        <dbReference type="ChEBI" id="CHEBI:30616"/>
    </ligand>
</feature>
<evidence type="ECO:0000256" key="4">
    <source>
        <dbReference type="ARBA" id="ARBA00022598"/>
    </source>
</evidence>
<dbReference type="PANTHER" id="PTHR21299">
    <property type="entry name" value="CYTIDYLATE KINASE/PANTOATE-BETA-ALANINE LIGASE"/>
    <property type="match status" value="1"/>
</dbReference>
<sequence length="283" mass="32212">MLICRTKKEWLDGRAQMEDRGSIALVPTMGALHQGHLQLVEQANTDYDQVVMTIFVNPLQFGEGEDYDHYPRQEEADIEKAKAAGVDVLWVPSVQEIYPRDPAVTVRVGKMSERLCGRHRPGHFDGMATVVMKFLQLVRPNAAYFGKKDSQQLAILTRMCEDFHLDVTVVGGETVREEDGLALSSRNVFLSEGERKEAPLLYETLKEGKERFRQEKMSPATLEREILASLSERITASIDYVELLTYPSLEPLHENDKDEQLIFAAAVRYPQARLIDNVIFERD</sequence>
<dbReference type="SUPFAM" id="SSF52374">
    <property type="entry name" value="Nucleotidylyl transferase"/>
    <property type="match status" value="1"/>
</dbReference>
<reference evidence="10 11" key="1">
    <citation type="journal article" date="2018" name="J. Microbiol.">
        <title>Salicibibacter kimchii gen. nov., sp. nov., a moderately halophilic and alkalitolerant bacterium in the family Bacillaceae, isolated from kimchi.</title>
        <authorList>
            <person name="Jang J.Y."/>
            <person name="Oh Y.J."/>
            <person name="Lim S.K."/>
            <person name="Park H.K."/>
            <person name="Lee C."/>
            <person name="Kim J.Y."/>
            <person name="Lee M.A."/>
            <person name="Choi H.J."/>
        </authorList>
    </citation>
    <scope>NUCLEOTIDE SEQUENCE [LARGE SCALE GENOMIC DNA]</scope>
    <source>
        <strain evidence="10 11">NKC1-1</strain>
    </source>
</reference>
<dbReference type="CDD" id="cd00560">
    <property type="entry name" value="PanC"/>
    <property type="match status" value="1"/>
</dbReference>
<dbReference type="GO" id="GO:0015940">
    <property type="term" value="P:pantothenate biosynthetic process"/>
    <property type="evidence" value="ECO:0007669"/>
    <property type="project" value="UniProtKB-UniRule"/>
</dbReference>
<dbReference type="GO" id="GO:0005524">
    <property type="term" value="F:ATP binding"/>
    <property type="evidence" value="ECO:0007669"/>
    <property type="project" value="UniProtKB-KW"/>
</dbReference>
<comment type="catalytic activity">
    <reaction evidence="8 9">
        <text>(R)-pantoate + beta-alanine + ATP = (R)-pantothenate + AMP + diphosphate + H(+)</text>
        <dbReference type="Rhea" id="RHEA:10912"/>
        <dbReference type="ChEBI" id="CHEBI:15378"/>
        <dbReference type="ChEBI" id="CHEBI:15980"/>
        <dbReference type="ChEBI" id="CHEBI:29032"/>
        <dbReference type="ChEBI" id="CHEBI:30616"/>
        <dbReference type="ChEBI" id="CHEBI:33019"/>
        <dbReference type="ChEBI" id="CHEBI:57966"/>
        <dbReference type="ChEBI" id="CHEBI:456215"/>
        <dbReference type="EC" id="6.3.2.1"/>
    </reaction>
</comment>
<comment type="pathway">
    <text evidence="1 9">Cofactor biosynthesis; (R)-pantothenate biosynthesis; (R)-pantothenate from (R)-pantoate and beta-alanine: step 1/1.</text>
</comment>
<dbReference type="InterPro" id="IPR004821">
    <property type="entry name" value="Cyt_trans-like"/>
</dbReference>
<dbReference type="GO" id="GO:0005829">
    <property type="term" value="C:cytosol"/>
    <property type="evidence" value="ECO:0007669"/>
    <property type="project" value="TreeGrafter"/>
</dbReference>
<feature type="binding site" evidence="9">
    <location>
        <begin position="146"/>
        <end position="149"/>
    </location>
    <ligand>
        <name>ATP</name>
        <dbReference type="ChEBI" id="CHEBI:30616"/>
    </ligand>
</feature>
<evidence type="ECO:0000256" key="9">
    <source>
        <dbReference type="HAMAP-Rule" id="MF_00158"/>
    </source>
</evidence>
<dbReference type="EC" id="6.3.2.1" evidence="9"/>
<evidence type="ECO:0000256" key="5">
    <source>
        <dbReference type="ARBA" id="ARBA00022655"/>
    </source>
</evidence>
<keyword evidence="11" id="KW-1185">Reference proteome</keyword>
<feature type="binding site" evidence="9">
    <location>
        <position position="60"/>
    </location>
    <ligand>
        <name>(R)-pantoate</name>
        <dbReference type="ChEBI" id="CHEBI:15980"/>
    </ligand>
</feature>
<evidence type="ECO:0000313" key="10">
    <source>
        <dbReference type="EMBL" id="AXF54909.1"/>
    </source>
</evidence>
<dbReference type="HAMAP" id="MF_00158">
    <property type="entry name" value="PanC"/>
    <property type="match status" value="1"/>
</dbReference>
<comment type="subunit">
    <text evidence="9">Homodimer.</text>
</comment>
<feature type="binding site" evidence="9">
    <location>
        <begin position="183"/>
        <end position="186"/>
    </location>
    <ligand>
        <name>ATP</name>
        <dbReference type="ChEBI" id="CHEBI:30616"/>
    </ligand>
</feature>
<proteinExistence type="inferred from homology"/>
<name>A0A345BVC8_9BACI</name>